<dbReference type="RefSeq" id="WP_094414134.1">
    <property type="nucleotide sequence ID" value="NZ_NOXV01000248.1"/>
</dbReference>
<dbReference type="OrthoDB" id="1347074at2"/>
<proteinExistence type="predicted"/>
<dbReference type="EMBL" id="NOXV01000248">
    <property type="protein sequence ID" value="OYQ37854.1"/>
    <property type="molecule type" value="Genomic_DNA"/>
</dbReference>
<accession>A0A255ZAD5</accession>
<reference evidence="1 2" key="1">
    <citation type="submission" date="2017-07" db="EMBL/GenBank/DDBJ databases">
        <title>Flavobacterium cyanobacteriorum sp. nov., isolated from cyanobacterial aggregates in a eutrophic lake.</title>
        <authorList>
            <person name="Cai H."/>
        </authorList>
    </citation>
    <scope>NUCLEOTIDE SEQUENCE [LARGE SCALE GENOMIC DNA]</scope>
    <source>
        <strain evidence="1 2">TH021</strain>
    </source>
</reference>
<protein>
    <recommendedName>
        <fullName evidence="3">Lipoprotein</fullName>
    </recommendedName>
</protein>
<evidence type="ECO:0000313" key="2">
    <source>
        <dbReference type="Proteomes" id="UP000216605"/>
    </source>
</evidence>
<organism evidence="1 2">
    <name type="scientific">Flavobacterium cyanobacteriorum</name>
    <dbReference type="NCBI Taxonomy" id="2022802"/>
    <lineage>
        <taxon>Bacteria</taxon>
        <taxon>Pseudomonadati</taxon>
        <taxon>Bacteroidota</taxon>
        <taxon>Flavobacteriia</taxon>
        <taxon>Flavobacteriales</taxon>
        <taxon>Flavobacteriaceae</taxon>
        <taxon>Flavobacterium</taxon>
    </lineage>
</organism>
<evidence type="ECO:0008006" key="3">
    <source>
        <dbReference type="Google" id="ProtNLM"/>
    </source>
</evidence>
<sequence length="186" mass="21400">MRNLLLLLLLTITFVSCKEKNSNPQQLSPAEQESFKYAVSRYINKAPKDAEGNKKFDAAYDNGYRIMAQKNDLLHYYKDDKTGTVYFAIAKIAPSLKLKKVATGGKLKFDAKGEIAAYEEVFRTWKMEEGELKQKTALLFKKFIDGEDLSPYYTKNANGESYIEFPDENTYYDKNSRGWKTKLIIP</sequence>
<gene>
    <name evidence="1" type="ORF">CHU92_07375</name>
</gene>
<name>A0A255ZAD5_9FLAO</name>
<keyword evidence="2" id="KW-1185">Reference proteome</keyword>
<dbReference type="AlphaFoldDB" id="A0A255ZAD5"/>
<dbReference type="Proteomes" id="UP000216605">
    <property type="component" value="Unassembled WGS sequence"/>
</dbReference>
<dbReference type="PROSITE" id="PS51257">
    <property type="entry name" value="PROKAR_LIPOPROTEIN"/>
    <property type="match status" value="1"/>
</dbReference>
<comment type="caution">
    <text evidence="1">The sequence shown here is derived from an EMBL/GenBank/DDBJ whole genome shotgun (WGS) entry which is preliminary data.</text>
</comment>
<evidence type="ECO:0000313" key="1">
    <source>
        <dbReference type="EMBL" id="OYQ37854.1"/>
    </source>
</evidence>